<evidence type="ECO:0000256" key="8">
    <source>
        <dbReference type="HAMAP-Rule" id="MF_00255"/>
    </source>
</evidence>
<accession>A0A553V0H5</accession>
<keyword evidence="8" id="KW-0963">Cytoplasm</keyword>
<dbReference type="GO" id="GO:0005524">
    <property type="term" value="F:ATP binding"/>
    <property type="evidence" value="ECO:0007669"/>
    <property type="project" value="UniProtKB-UniRule"/>
</dbReference>
<dbReference type="GO" id="GO:0006426">
    <property type="term" value="P:glycyl-tRNA aminoacylation"/>
    <property type="evidence" value="ECO:0007669"/>
    <property type="project" value="UniProtKB-UniRule"/>
</dbReference>
<comment type="caution">
    <text evidence="9">The sequence shown here is derived from an EMBL/GenBank/DDBJ whole genome shotgun (WGS) entry which is preliminary data.</text>
</comment>
<evidence type="ECO:0000313" key="10">
    <source>
        <dbReference type="Proteomes" id="UP000319322"/>
    </source>
</evidence>
<evidence type="ECO:0000256" key="1">
    <source>
        <dbReference type="ARBA" id="ARBA00008226"/>
    </source>
</evidence>
<reference evidence="9 10" key="2">
    <citation type="submission" date="2019-07" db="EMBL/GenBank/DDBJ databases">
        <title>Helicobacter labacensis sp. nov., Helicobacter mehlei sp. nov. and Helicobacter vulpis sp. nov., isolated from gastric mucosa of red fox (Vulpis vulpis).</title>
        <authorList>
            <person name="Kusar D."/>
            <person name="Gruntar I."/>
            <person name="Pate M."/>
            <person name="Zajc U."/>
            <person name="Ocepek M."/>
        </authorList>
    </citation>
    <scope>NUCLEOTIDE SEQUENCE [LARGE SCALE GENOMIC DNA]</scope>
    <source>
        <strain evidence="9 10">L8b</strain>
    </source>
</reference>
<comment type="similarity">
    <text evidence="1 8">Belongs to the class-II aminoacyl-tRNA synthetase family.</text>
</comment>
<keyword evidence="3 8" id="KW-0547">Nucleotide-binding</keyword>
<sequence length="699" mass="78939">MGAYLNPLLIEVLVEEMPAKALLAEFKHILDKFHQALQNHQVDFKGDLRGYYAPTRLVLHALDFPTHIPAKQVEHFGPPLSVAMEDNQLNPIGQKFYTKLGLDPLQAFSTVLKNQKEVLHAILHSPPISTATLLDGILLEFLRSLDFGKSMAWGSVPERFIRPIHNLCVIFADEPVSLEACQQAYGCTARRATKIHAAKSFAYHETPSIEDYFQTLQKGFVILDPNKRQEKILHEIKTLEQEHGVQVQIDPELLEEVVAITAYPTALYGLFDRAFLDLPTEVTTTSMKEHQRYFATFKEGVLNNGFIVVSNAPLQHPQDFATILVGNQKVLRARLSDAVFFYQNDLEQSMEWENVAPALDKIAFMQGLGSLKDKVEREQKIALFLAQKYAPHAQESQEILQAKLLESLCLAKADLLSEVVYEFPELQGVMGSYYAKHHHKSPDICTALKEQYYPIAEGAPLPSTFLSALLALSIKLDSLLALFSVGKIPTGSKDPFALRRACNGVLRICLHYNLPFNLQADLQMLGTHYAPFDLSLLREFMLERLSHVLSVKSPNLYKSVLKGIEALGGQDYEICQLARKLYALQDFLDQVEDSRQLVSVFKRVANITQDIQQASNPDPHLFQDTSEQGLYEAYLNLQKSTFAHLGDKIHALFALKTPLELFFEKVLINDPNPQIQNNRKSLLFLICREFLSVADIKEL</sequence>
<dbReference type="PROSITE" id="PS50861">
    <property type="entry name" value="AA_TRNA_LIGASE_II_GLYAB"/>
    <property type="match status" value="1"/>
</dbReference>
<dbReference type="PANTHER" id="PTHR30075">
    <property type="entry name" value="GLYCYL-TRNA SYNTHETASE"/>
    <property type="match status" value="1"/>
</dbReference>
<evidence type="ECO:0000313" key="9">
    <source>
        <dbReference type="EMBL" id="TSA85974.1"/>
    </source>
</evidence>
<keyword evidence="5 8" id="KW-0648">Protein biosynthesis</keyword>
<proteinExistence type="inferred from homology"/>
<dbReference type="EMBL" id="VKGC01000004">
    <property type="protein sequence ID" value="TSA85974.1"/>
    <property type="molecule type" value="Genomic_DNA"/>
</dbReference>
<evidence type="ECO:0000256" key="5">
    <source>
        <dbReference type="ARBA" id="ARBA00022917"/>
    </source>
</evidence>
<dbReference type="GO" id="GO:0004820">
    <property type="term" value="F:glycine-tRNA ligase activity"/>
    <property type="evidence" value="ECO:0007669"/>
    <property type="project" value="UniProtKB-UniRule"/>
</dbReference>
<reference evidence="9 10" key="3">
    <citation type="submission" date="2019-07" db="EMBL/GenBank/DDBJ databases">
        <authorList>
            <person name="Papic B."/>
        </authorList>
    </citation>
    <scope>NUCLEOTIDE SEQUENCE [LARGE SCALE GENOMIC DNA]</scope>
    <source>
        <strain evidence="9 10">L8b</strain>
    </source>
</reference>
<gene>
    <name evidence="8" type="primary">glyS</name>
    <name evidence="9" type="ORF">FNE76_02495</name>
</gene>
<dbReference type="HAMAP" id="MF_00255">
    <property type="entry name" value="Gly_tRNA_synth_beta"/>
    <property type="match status" value="1"/>
</dbReference>
<keyword evidence="10" id="KW-1185">Reference proteome</keyword>
<dbReference type="GO" id="GO:0005829">
    <property type="term" value="C:cytosol"/>
    <property type="evidence" value="ECO:0007669"/>
    <property type="project" value="TreeGrafter"/>
</dbReference>
<dbReference type="InterPro" id="IPR015944">
    <property type="entry name" value="Gly-tRNA-synth_bsu"/>
</dbReference>
<organism evidence="9 10">
    <name type="scientific">Helicobacter mehlei</name>
    <dbReference type="NCBI Taxonomy" id="2316080"/>
    <lineage>
        <taxon>Bacteria</taxon>
        <taxon>Pseudomonadati</taxon>
        <taxon>Campylobacterota</taxon>
        <taxon>Epsilonproteobacteria</taxon>
        <taxon>Campylobacterales</taxon>
        <taxon>Helicobacteraceae</taxon>
        <taxon>Helicobacter</taxon>
    </lineage>
</organism>
<dbReference type="PANTHER" id="PTHR30075:SF2">
    <property type="entry name" value="GLYCINE--TRNA LIGASE, CHLOROPLASTIC_MITOCHONDRIAL 2"/>
    <property type="match status" value="1"/>
</dbReference>
<reference evidence="10" key="1">
    <citation type="submission" date="2019-07" db="EMBL/GenBank/DDBJ databases">
        <title>Helicobacter labacensis sp. nov., Helicobacter mehlei sp. nov. and Helicobacter vulpis sp. nov., isolated from gastric mucosa of red fox (Vulpis vulpis).</title>
        <authorList>
            <person name="Papic B."/>
        </authorList>
    </citation>
    <scope>NUCLEOTIDE SEQUENCE [LARGE SCALE GENOMIC DNA]</scope>
    <source>
        <strain evidence="10">L8b</strain>
    </source>
</reference>
<dbReference type="AlphaFoldDB" id="A0A553V0H5"/>
<evidence type="ECO:0000256" key="6">
    <source>
        <dbReference type="ARBA" id="ARBA00023146"/>
    </source>
</evidence>
<evidence type="ECO:0000256" key="2">
    <source>
        <dbReference type="ARBA" id="ARBA00022598"/>
    </source>
</evidence>
<comment type="catalytic activity">
    <reaction evidence="7 8">
        <text>tRNA(Gly) + glycine + ATP = glycyl-tRNA(Gly) + AMP + diphosphate</text>
        <dbReference type="Rhea" id="RHEA:16013"/>
        <dbReference type="Rhea" id="RHEA-COMP:9664"/>
        <dbReference type="Rhea" id="RHEA-COMP:9683"/>
        <dbReference type="ChEBI" id="CHEBI:30616"/>
        <dbReference type="ChEBI" id="CHEBI:33019"/>
        <dbReference type="ChEBI" id="CHEBI:57305"/>
        <dbReference type="ChEBI" id="CHEBI:78442"/>
        <dbReference type="ChEBI" id="CHEBI:78522"/>
        <dbReference type="ChEBI" id="CHEBI:456215"/>
        <dbReference type="EC" id="6.1.1.14"/>
    </reaction>
</comment>
<keyword evidence="2 8" id="KW-0436">Ligase</keyword>
<dbReference type="InterPro" id="IPR006194">
    <property type="entry name" value="Gly-tRNA-synth_heterodimer"/>
</dbReference>
<dbReference type="PRINTS" id="PR01045">
    <property type="entry name" value="TRNASYNTHGB"/>
</dbReference>
<dbReference type="Proteomes" id="UP000319322">
    <property type="component" value="Unassembled WGS sequence"/>
</dbReference>
<keyword evidence="6 8" id="KW-0030">Aminoacyl-tRNA synthetase</keyword>
<name>A0A553V0H5_9HELI</name>
<dbReference type="OrthoDB" id="9775440at2"/>
<comment type="subcellular location">
    <subcellularLocation>
        <location evidence="8">Cytoplasm</location>
    </subcellularLocation>
</comment>
<keyword evidence="4 8" id="KW-0067">ATP-binding</keyword>
<evidence type="ECO:0000256" key="7">
    <source>
        <dbReference type="ARBA" id="ARBA00047937"/>
    </source>
</evidence>
<dbReference type="Pfam" id="PF02092">
    <property type="entry name" value="tRNA_synt_2f"/>
    <property type="match status" value="1"/>
</dbReference>
<comment type="subunit">
    <text evidence="8">Tetramer of two alpha and two beta subunits.</text>
</comment>
<evidence type="ECO:0000256" key="3">
    <source>
        <dbReference type="ARBA" id="ARBA00022741"/>
    </source>
</evidence>
<dbReference type="EC" id="6.1.1.14" evidence="8"/>
<evidence type="ECO:0000256" key="4">
    <source>
        <dbReference type="ARBA" id="ARBA00022840"/>
    </source>
</evidence>
<protein>
    <recommendedName>
        <fullName evidence="8">Glycine--tRNA ligase beta subunit</fullName>
        <ecNumber evidence="8">6.1.1.14</ecNumber>
    </recommendedName>
    <alternativeName>
        <fullName evidence="8">Glycyl-tRNA synthetase beta subunit</fullName>
        <shortName evidence="8">GlyRS</shortName>
    </alternativeName>
</protein>
<dbReference type="NCBIfam" id="TIGR00211">
    <property type="entry name" value="glyS"/>
    <property type="match status" value="1"/>
</dbReference>